<keyword evidence="10" id="KW-1185">Reference proteome</keyword>
<feature type="transmembrane region" description="Helical" evidence="7">
    <location>
        <begin position="25"/>
        <end position="47"/>
    </location>
</feature>
<evidence type="ECO:0000256" key="1">
    <source>
        <dbReference type="ARBA" id="ARBA00004141"/>
    </source>
</evidence>
<dbReference type="PANTHER" id="PTHR23504">
    <property type="entry name" value="MAJOR FACILITATOR SUPERFAMILY DOMAIN-CONTAINING PROTEIN 10"/>
    <property type="match status" value="1"/>
</dbReference>
<evidence type="ECO:0000259" key="8">
    <source>
        <dbReference type="PROSITE" id="PS50850"/>
    </source>
</evidence>
<evidence type="ECO:0000256" key="6">
    <source>
        <dbReference type="ARBA" id="ARBA00023180"/>
    </source>
</evidence>
<sequence length="353" mass="38975">MAYFSVFPYVYLMAQHNSSSRTTDIGGYVAFFETLFWAAQALTSIFWGTMVDRFGGKTMLICILLGTAISSVVFGFASSLWEMALCRCFMGMVSGGDVVIRAMIGKRCKTQTEATRGFSLSSFAGNIGMASGLLIGHALVNHVSQYSRILKAVSLLKQHPFCLPGITIGVMSVTCAIVTTLLMEDAKKETNGAVYDTPSTWISLRELARSRGVIYTISTFIHISLFGSTFAAVATLSLYTELSQGGLELPGHEIALYVACQGGFSAYWLFLIYPALYRRFGTQSITSSTLALFPFFFLIFSIMNAFVRPDSEAGFFVSRLRQSMLACKKHRPVLESLVCSMESQKRLLVLYEW</sequence>
<accession>A0A8H4T972</accession>
<feature type="transmembrane region" description="Helical" evidence="7">
    <location>
        <begin position="289"/>
        <end position="307"/>
    </location>
</feature>
<dbReference type="InterPro" id="IPR011701">
    <property type="entry name" value="MFS"/>
</dbReference>
<protein>
    <recommendedName>
        <fullName evidence="8">Major facilitator superfamily (MFS) profile domain-containing protein</fullName>
    </recommendedName>
</protein>
<proteinExistence type="predicted"/>
<dbReference type="OrthoDB" id="5102174at2759"/>
<name>A0A8H4T972_9HYPO</name>
<comment type="caution">
    <text evidence="9">The sequence shown here is derived from an EMBL/GenBank/DDBJ whole genome shotgun (WGS) entry which is preliminary data.</text>
</comment>
<feature type="transmembrane region" description="Helical" evidence="7">
    <location>
        <begin position="84"/>
        <end position="103"/>
    </location>
</feature>
<evidence type="ECO:0000313" key="10">
    <source>
        <dbReference type="Proteomes" id="UP000604273"/>
    </source>
</evidence>
<dbReference type="GO" id="GO:0016020">
    <property type="term" value="C:membrane"/>
    <property type="evidence" value="ECO:0007669"/>
    <property type="project" value="UniProtKB-SubCell"/>
</dbReference>
<feature type="domain" description="Major facilitator superfamily (MFS) profile" evidence="8">
    <location>
        <begin position="1"/>
        <end position="353"/>
    </location>
</feature>
<keyword evidence="4 7" id="KW-1133">Transmembrane helix</keyword>
<dbReference type="Gene3D" id="1.20.1250.20">
    <property type="entry name" value="MFS general substrate transporter like domains"/>
    <property type="match status" value="1"/>
</dbReference>
<dbReference type="AlphaFoldDB" id="A0A8H4T972"/>
<evidence type="ECO:0000256" key="7">
    <source>
        <dbReference type="SAM" id="Phobius"/>
    </source>
</evidence>
<evidence type="ECO:0000313" key="9">
    <source>
        <dbReference type="EMBL" id="KAF4953576.1"/>
    </source>
</evidence>
<dbReference type="InterPro" id="IPR036259">
    <property type="entry name" value="MFS_trans_sf"/>
</dbReference>
<dbReference type="PROSITE" id="PS50850">
    <property type="entry name" value="MFS"/>
    <property type="match status" value="1"/>
</dbReference>
<reference evidence="9" key="2">
    <citation type="submission" date="2020-05" db="EMBL/GenBank/DDBJ databases">
        <authorList>
            <person name="Kim H.-S."/>
            <person name="Proctor R.H."/>
            <person name="Brown D.W."/>
        </authorList>
    </citation>
    <scope>NUCLEOTIDE SEQUENCE</scope>
    <source>
        <strain evidence="9">NRRL 45417</strain>
    </source>
</reference>
<keyword evidence="2" id="KW-0813">Transport</keyword>
<evidence type="ECO:0000256" key="2">
    <source>
        <dbReference type="ARBA" id="ARBA00022448"/>
    </source>
</evidence>
<feature type="transmembrane region" description="Helical" evidence="7">
    <location>
        <begin position="163"/>
        <end position="183"/>
    </location>
</feature>
<dbReference type="GO" id="GO:0022857">
    <property type="term" value="F:transmembrane transporter activity"/>
    <property type="evidence" value="ECO:0007669"/>
    <property type="project" value="InterPro"/>
</dbReference>
<organism evidence="9 10">
    <name type="scientific">Fusarium gaditjirri</name>
    <dbReference type="NCBI Taxonomy" id="282569"/>
    <lineage>
        <taxon>Eukaryota</taxon>
        <taxon>Fungi</taxon>
        <taxon>Dikarya</taxon>
        <taxon>Ascomycota</taxon>
        <taxon>Pezizomycotina</taxon>
        <taxon>Sordariomycetes</taxon>
        <taxon>Hypocreomycetidae</taxon>
        <taxon>Hypocreales</taxon>
        <taxon>Nectriaceae</taxon>
        <taxon>Fusarium</taxon>
        <taxon>Fusarium nisikadoi species complex</taxon>
    </lineage>
</organism>
<evidence type="ECO:0000256" key="5">
    <source>
        <dbReference type="ARBA" id="ARBA00023136"/>
    </source>
</evidence>
<feature type="transmembrane region" description="Helical" evidence="7">
    <location>
        <begin position="59"/>
        <end position="78"/>
    </location>
</feature>
<keyword evidence="5 7" id="KW-0472">Membrane</keyword>
<dbReference type="Pfam" id="PF07690">
    <property type="entry name" value="MFS_1"/>
    <property type="match status" value="1"/>
</dbReference>
<evidence type="ECO:0000256" key="4">
    <source>
        <dbReference type="ARBA" id="ARBA00022989"/>
    </source>
</evidence>
<comment type="subcellular location">
    <subcellularLocation>
        <location evidence="1">Membrane</location>
        <topology evidence="1">Multi-pass membrane protein</topology>
    </subcellularLocation>
</comment>
<feature type="transmembrane region" description="Helical" evidence="7">
    <location>
        <begin position="213"/>
        <end position="234"/>
    </location>
</feature>
<reference evidence="9" key="1">
    <citation type="journal article" date="2020" name="BMC Genomics">
        <title>Correction to: Identification and distribution of gene clusters required for synthesis of sphingolipid metabolism inhibitors in diverse species of the filamentous fungus Fusarium.</title>
        <authorList>
            <person name="Kim H.S."/>
            <person name="Lohmar J.M."/>
            <person name="Busman M."/>
            <person name="Brown D.W."/>
            <person name="Naumann T.A."/>
            <person name="Divon H.H."/>
            <person name="Lysoe E."/>
            <person name="Uhlig S."/>
            <person name="Proctor R.H."/>
        </authorList>
    </citation>
    <scope>NUCLEOTIDE SEQUENCE</scope>
    <source>
        <strain evidence="9">NRRL 45417</strain>
    </source>
</reference>
<dbReference type="InterPro" id="IPR020846">
    <property type="entry name" value="MFS_dom"/>
</dbReference>
<dbReference type="Proteomes" id="UP000604273">
    <property type="component" value="Unassembled WGS sequence"/>
</dbReference>
<evidence type="ECO:0000256" key="3">
    <source>
        <dbReference type="ARBA" id="ARBA00022692"/>
    </source>
</evidence>
<keyword evidence="6" id="KW-0325">Glycoprotein</keyword>
<feature type="transmembrane region" description="Helical" evidence="7">
    <location>
        <begin position="123"/>
        <end position="143"/>
    </location>
</feature>
<dbReference type="EMBL" id="JABFAI010000135">
    <property type="protein sequence ID" value="KAF4953576.1"/>
    <property type="molecule type" value="Genomic_DNA"/>
</dbReference>
<dbReference type="PANTHER" id="PTHR23504:SF3">
    <property type="entry name" value="MAJOR FACILITATOR SUPERFAMILY (MFS) PROFILE DOMAIN-CONTAINING PROTEIN"/>
    <property type="match status" value="1"/>
</dbReference>
<keyword evidence="3 7" id="KW-0812">Transmembrane</keyword>
<dbReference type="SUPFAM" id="SSF103473">
    <property type="entry name" value="MFS general substrate transporter"/>
    <property type="match status" value="1"/>
</dbReference>
<feature type="transmembrane region" description="Helical" evidence="7">
    <location>
        <begin position="254"/>
        <end position="277"/>
    </location>
</feature>
<gene>
    <name evidence="9" type="ORF">FGADI_5912</name>
</gene>